<protein>
    <recommendedName>
        <fullName evidence="7">Reprolysin-like metallo-peptidase family M12B</fullName>
    </recommendedName>
</protein>
<feature type="domain" description="PKD" evidence="3">
    <location>
        <begin position="878"/>
        <end position="940"/>
    </location>
</feature>
<dbReference type="Gene3D" id="2.60.40.10">
    <property type="entry name" value="Immunoglobulins"/>
    <property type="match status" value="1"/>
</dbReference>
<dbReference type="SUPFAM" id="SSF55486">
    <property type="entry name" value="Metalloproteases ('zincins'), catalytic domain"/>
    <property type="match status" value="1"/>
</dbReference>
<feature type="signal peptide" evidence="2">
    <location>
        <begin position="1"/>
        <end position="18"/>
    </location>
</feature>
<dbReference type="SMART" id="SM00089">
    <property type="entry name" value="PKD"/>
    <property type="match status" value="1"/>
</dbReference>
<evidence type="ECO:0008006" key="7">
    <source>
        <dbReference type="Google" id="ProtNLM"/>
    </source>
</evidence>
<comment type="caution">
    <text evidence="5">The sequence shown here is derived from an EMBL/GenBank/DDBJ whole genome shotgun (WGS) entry which is preliminary data.</text>
</comment>
<dbReference type="PROSITE" id="PS50093">
    <property type="entry name" value="PKD"/>
    <property type="match status" value="1"/>
</dbReference>
<dbReference type="Proteomes" id="UP000286680">
    <property type="component" value="Unassembled WGS sequence"/>
</dbReference>
<dbReference type="InterPro" id="IPR022409">
    <property type="entry name" value="PKD/Chitinase_dom"/>
</dbReference>
<gene>
    <name evidence="5" type="ORF">CWE23_04120</name>
</gene>
<evidence type="ECO:0000259" key="4">
    <source>
        <dbReference type="PROSITE" id="PS50835"/>
    </source>
</evidence>
<dbReference type="SMART" id="SM00736">
    <property type="entry name" value="CADG"/>
    <property type="match status" value="1"/>
</dbReference>
<feature type="region of interest" description="Disordered" evidence="1">
    <location>
        <begin position="137"/>
        <end position="157"/>
    </location>
</feature>
<evidence type="ECO:0000313" key="6">
    <source>
        <dbReference type="Proteomes" id="UP000286680"/>
    </source>
</evidence>
<dbReference type="Pfam" id="PF22352">
    <property type="entry name" value="K319L-like_PKD"/>
    <property type="match status" value="1"/>
</dbReference>
<organism evidence="5 6">
    <name type="scientific">Idiomarina aquatica</name>
    <dbReference type="NCBI Taxonomy" id="1327752"/>
    <lineage>
        <taxon>Bacteria</taxon>
        <taxon>Pseudomonadati</taxon>
        <taxon>Pseudomonadota</taxon>
        <taxon>Gammaproteobacteria</taxon>
        <taxon>Alteromonadales</taxon>
        <taxon>Idiomarinaceae</taxon>
        <taxon>Idiomarina</taxon>
    </lineage>
</organism>
<dbReference type="SUPFAM" id="SSF49299">
    <property type="entry name" value="PKD domain"/>
    <property type="match status" value="1"/>
</dbReference>
<sequence>MTLKPLALAALLALPAAAETQYPDVHSMMTQGNLIVGSTLNVAGQTLKIADSSLPERGFLVLETLRQVNGKNAYRGFVQQGPDVTLTVLQHADGSITKIYQSDNGSEIKTVNGVRKEPLQPSVDVDSTARAEGTRYEGVARASGTSPQPQLSPAPIDDGLNRVDTLVLFDPRLPARVNMIGRQFETDLQGAMNLTQTIFSNSELPFEHNLAATHAINLPSTTDRYINSPTEDILDELVASGEVQRLKDIYDADVVHYIGITDQVCGQAFVANDIDLNNEFNSTSLDFQVAYTNYGCLGNSTFAHELGHNLGLYHDRYTLANNEDGAGESFDNHIPYGYIEPEGQFYTTMAYQSSCTDVFATAECESAPIYSNPDVVIDGESAGAPAEVTESADASRGLALTLPWAVAYSSLQDYTGMSLTPAGDGGGVLSFATNDNLDYVLLDRSCNDNRFFTAAQIADGTDASSGVASGSLSDSSTLRACVLEATDAANSGYRPVAEYQANIDQSGSQPAYLLVQNNSLWVYDSSLAQTIDFIVSDDTVANSDIALALFNDAAGGRPALADGIAQAQQWFDVSISGSGSERTATLNFIKSPAEIALELAADDQRNPFHLPLALVDTRYNEYAVASVVWVTDDPEQPGKGLPYGFFEDGEFLLDEQPYEISALLNNLPADATVTVEQAGDITLPNFSYTVTEGDTANQRVIEVQGDPVNIDANGTWQLIARWGDRADQRVTLNLSGYAEDGNRVEDVQVLSELVEGVDILLEVTLADLEDNSFWDTLEIRRLVPGAEDVVYDTPESQDGNRFVFNLGQLDADDYEFQIALDYVDGGQIVYSLDLTVAEGDGGGGSVNQAPTVSVSADSSTVEVGDSLVISASASDPDGDELTYSWEQVSGNDLTLSGTDTDELTVTANEEGSYTVEVTVTDPSGASDTASFEFSAEAAAVEPPPVTEPDNGGSSGGSSGWLVILLALLGSLRSRFRAFG</sequence>
<dbReference type="AlphaFoldDB" id="A0AA94EHK2"/>
<feature type="domain" description="Ig-like" evidence="4">
    <location>
        <begin position="850"/>
        <end position="932"/>
    </location>
</feature>
<dbReference type="CDD" id="cd00146">
    <property type="entry name" value="PKD"/>
    <property type="match status" value="1"/>
</dbReference>
<proteinExistence type="predicted"/>
<dbReference type="InterPro" id="IPR000601">
    <property type="entry name" value="PKD_dom"/>
</dbReference>
<feature type="chain" id="PRO_5041719997" description="Reprolysin-like metallo-peptidase family M12B" evidence="2">
    <location>
        <begin position="19"/>
        <end position="979"/>
    </location>
</feature>
<evidence type="ECO:0000259" key="3">
    <source>
        <dbReference type="PROSITE" id="PS50093"/>
    </source>
</evidence>
<keyword evidence="6" id="KW-1185">Reference proteome</keyword>
<dbReference type="GO" id="GO:0008237">
    <property type="term" value="F:metallopeptidase activity"/>
    <property type="evidence" value="ECO:0007669"/>
    <property type="project" value="InterPro"/>
</dbReference>
<dbReference type="InterPro" id="IPR035986">
    <property type="entry name" value="PKD_dom_sf"/>
</dbReference>
<dbReference type="Gene3D" id="3.40.390.10">
    <property type="entry name" value="Collagenase (Catalytic Domain)"/>
    <property type="match status" value="1"/>
</dbReference>
<dbReference type="RefSeq" id="WP_126819590.1">
    <property type="nucleotide sequence ID" value="NZ_PIPS01000001.1"/>
</dbReference>
<dbReference type="EMBL" id="PIPS01000001">
    <property type="protein sequence ID" value="RUO45209.1"/>
    <property type="molecule type" value="Genomic_DNA"/>
</dbReference>
<name>A0AA94EHK2_9GAMM</name>
<reference evidence="6" key="1">
    <citation type="journal article" date="2018" name="Front. Microbiol.">
        <title>Genome-Based Analysis Reveals the Taxonomy and Diversity of the Family Idiomarinaceae.</title>
        <authorList>
            <person name="Liu Y."/>
            <person name="Lai Q."/>
            <person name="Shao Z."/>
        </authorList>
    </citation>
    <scope>NUCLEOTIDE SEQUENCE [LARGE SCALE GENOMIC DNA]</scope>
    <source>
        <strain evidence="6">SN-14</strain>
    </source>
</reference>
<dbReference type="Pfam" id="PF13582">
    <property type="entry name" value="Reprolysin_3"/>
    <property type="match status" value="1"/>
</dbReference>
<dbReference type="InterPro" id="IPR024079">
    <property type="entry name" value="MetalloPept_cat_dom_sf"/>
</dbReference>
<evidence type="ECO:0000256" key="1">
    <source>
        <dbReference type="SAM" id="MobiDB-lite"/>
    </source>
</evidence>
<dbReference type="PROSITE" id="PS50835">
    <property type="entry name" value="IG_LIKE"/>
    <property type="match status" value="1"/>
</dbReference>
<dbReference type="GO" id="GO:0016020">
    <property type="term" value="C:membrane"/>
    <property type="evidence" value="ECO:0007669"/>
    <property type="project" value="InterPro"/>
</dbReference>
<evidence type="ECO:0000313" key="5">
    <source>
        <dbReference type="EMBL" id="RUO45209.1"/>
    </source>
</evidence>
<keyword evidence="2" id="KW-0732">Signal</keyword>
<evidence type="ECO:0000256" key="2">
    <source>
        <dbReference type="SAM" id="SignalP"/>
    </source>
</evidence>
<dbReference type="InterPro" id="IPR006644">
    <property type="entry name" value="Cadg"/>
</dbReference>
<accession>A0AA94EHK2</accession>
<dbReference type="InterPro" id="IPR007110">
    <property type="entry name" value="Ig-like_dom"/>
</dbReference>
<dbReference type="InterPro" id="IPR013783">
    <property type="entry name" value="Ig-like_fold"/>
</dbReference>